<dbReference type="InterPro" id="IPR036505">
    <property type="entry name" value="Amidase/PGRP_sf"/>
</dbReference>
<dbReference type="Gene3D" id="3.40.80.10">
    <property type="entry name" value="Peptidoglycan recognition protein-like"/>
    <property type="match status" value="1"/>
</dbReference>
<dbReference type="PANTHER" id="PTHR30417:SF1">
    <property type="entry name" value="N-ACETYLMURAMOYL-L-ALANINE AMIDASE AMID"/>
    <property type="match status" value="1"/>
</dbReference>
<dbReference type="Proteomes" id="UP001595712">
    <property type="component" value="Unassembled WGS sequence"/>
</dbReference>
<dbReference type="InterPro" id="IPR051206">
    <property type="entry name" value="NAMLAA_amidase_2"/>
</dbReference>
<feature type="domain" description="N-acetylmuramoyl-L-alanine amidase" evidence="7">
    <location>
        <begin position="277"/>
        <end position="406"/>
    </location>
</feature>
<feature type="chain" id="PRO_5047381235" description="N-acetylmuramoyl-L-alanine amidase" evidence="6">
    <location>
        <begin position="33"/>
        <end position="631"/>
    </location>
</feature>
<sequence length="631" mass="67705">MAHNLPRWRRRHRAVAAGAAALAAAAKLGAVAWNAAAEEPAGSPRQAEYTAAAAEYEVPEAILLGVSYMQSRWTDHGGQPSTAGGFGPMHLTDEVPTLNGAGHHNEDDARGDDTRPMELPEAESEAPEADPGPITIDDAASLTGETEEELRTDPASNIAGGAALLADYAADLGIESDDPADWYAAVARYSGAEDEATAARFADEVYALIATGATEETDDGTVTLDSQAVDPDESGMAALGLTAADTSNTICPDSLGCEWIPAPYEQWGTTISQYGNHDLADRENDIDINAIVIHDTEGCYDGTLDVVQDPARISWNYTVRSSDGHIAEHLDHKNVGWQAGNWAVNMRSLGIEHEGFAADGSWYTEILYRNSAELVGFLADRYDVPIDRAHILGHDNVPQSTHWDPGPYWDWGHYFQLLGVPLEHASGGIGTEVVTVAPEFADNRPVMTGCDAADDAAECPVRGASTVFLYSEPSLDAPLLNEASNSVDDLGARAGYGQQFAVAEVQGDWVAVWYQGKKGWILNHEDSPVLAPARGQVAVPNRDDVTVWRDTFPEAAAYEGTGATYRPNGVVTTIDTGQSYVVGQELRSQALWAKTYNTPTFVVNGETVFYQIQIGHRIGYVDAADVTLEMV</sequence>
<keyword evidence="9" id="KW-1185">Reference proteome</keyword>
<keyword evidence="3 8" id="KW-0378">Hydrolase</keyword>
<reference evidence="9" key="1">
    <citation type="journal article" date="2019" name="Int. J. Syst. Evol. Microbiol.">
        <title>The Global Catalogue of Microorganisms (GCM) 10K type strain sequencing project: providing services to taxonomists for standard genome sequencing and annotation.</title>
        <authorList>
            <consortium name="The Broad Institute Genomics Platform"/>
            <consortium name="The Broad Institute Genome Sequencing Center for Infectious Disease"/>
            <person name="Wu L."/>
            <person name="Ma J."/>
        </authorList>
    </citation>
    <scope>NUCLEOTIDE SEQUENCE [LARGE SCALE GENOMIC DNA]</scope>
    <source>
        <strain evidence="9">CGMCC 4.7396</strain>
    </source>
</reference>
<accession>A0ABV7Q4F7</accession>
<evidence type="ECO:0000256" key="2">
    <source>
        <dbReference type="ARBA" id="ARBA00011901"/>
    </source>
</evidence>
<evidence type="ECO:0000313" key="9">
    <source>
        <dbReference type="Proteomes" id="UP001595712"/>
    </source>
</evidence>
<name>A0ABV7Q4F7_9ACTN</name>
<evidence type="ECO:0000313" key="8">
    <source>
        <dbReference type="EMBL" id="MFC3494752.1"/>
    </source>
</evidence>
<dbReference type="RefSeq" id="WP_387978772.1">
    <property type="nucleotide sequence ID" value="NZ_JBHRWO010000020.1"/>
</dbReference>
<evidence type="ECO:0000256" key="5">
    <source>
        <dbReference type="SAM" id="MobiDB-lite"/>
    </source>
</evidence>
<dbReference type="GO" id="GO:0008745">
    <property type="term" value="F:N-acetylmuramoyl-L-alanine amidase activity"/>
    <property type="evidence" value="ECO:0007669"/>
    <property type="project" value="UniProtKB-EC"/>
</dbReference>
<dbReference type="CDD" id="cd06583">
    <property type="entry name" value="PGRP"/>
    <property type="match status" value="1"/>
</dbReference>
<proteinExistence type="predicted"/>
<evidence type="ECO:0000256" key="1">
    <source>
        <dbReference type="ARBA" id="ARBA00001561"/>
    </source>
</evidence>
<evidence type="ECO:0000256" key="4">
    <source>
        <dbReference type="ARBA" id="ARBA00023316"/>
    </source>
</evidence>
<comment type="caution">
    <text evidence="8">The sequence shown here is derived from an EMBL/GenBank/DDBJ whole genome shotgun (WGS) entry which is preliminary data.</text>
</comment>
<keyword evidence="6" id="KW-0732">Signal</keyword>
<dbReference type="EC" id="3.5.1.28" evidence="2"/>
<comment type="catalytic activity">
    <reaction evidence="1">
        <text>Hydrolyzes the link between N-acetylmuramoyl residues and L-amino acid residues in certain cell-wall glycopeptides.</text>
        <dbReference type="EC" id="3.5.1.28"/>
    </reaction>
</comment>
<dbReference type="SMART" id="SM00644">
    <property type="entry name" value="Ami_2"/>
    <property type="match status" value="1"/>
</dbReference>
<organism evidence="8 9">
    <name type="scientific">Glycomyces rhizosphaerae</name>
    <dbReference type="NCBI Taxonomy" id="2054422"/>
    <lineage>
        <taxon>Bacteria</taxon>
        <taxon>Bacillati</taxon>
        <taxon>Actinomycetota</taxon>
        <taxon>Actinomycetes</taxon>
        <taxon>Glycomycetales</taxon>
        <taxon>Glycomycetaceae</taxon>
        <taxon>Glycomyces</taxon>
    </lineage>
</organism>
<dbReference type="SUPFAM" id="SSF55846">
    <property type="entry name" value="N-acetylmuramoyl-L-alanine amidase-like"/>
    <property type="match status" value="1"/>
</dbReference>
<dbReference type="Gene3D" id="1.10.530.10">
    <property type="match status" value="1"/>
</dbReference>
<feature type="signal peptide" evidence="6">
    <location>
        <begin position="1"/>
        <end position="32"/>
    </location>
</feature>
<protein>
    <recommendedName>
        <fullName evidence="2">N-acetylmuramoyl-L-alanine amidase</fullName>
        <ecNumber evidence="2">3.5.1.28</ecNumber>
    </recommendedName>
</protein>
<dbReference type="EMBL" id="JBHRWO010000020">
    <property type="protein sequence ID" value="MFC3494752.1"/>
    <property type="molecule type" value="Genomic_DNA"/>
</dbReference>
<evidence type="ECO:0000256" key="3">
    <source>
        <dbReference type="ARBA" id="ARBA00022801"/>
    </source>
</evidence>
<dbReference type="InterPro" id="IPR002502">
    <property type="entry name" value="Amidase_domain"/>
</dbReference>
<dbReference type="PANTHER" id="PTHR30417">
    <property type="entry name" value="N-ACETYLMURAMOYL-L-ALANINE AMIDASE AMID"/>
    <property type="match status" value="1"/>
</dbReference>
<evidence type="ECO:0000259" key="7">
    <source>
        <dbReference type="SMART" id="SM00644"/>
    </source>
</evidence>
<feature type="region of interest" description="Disordered" evidence="5">
    <location>
        <begin position="97"/>
        <end position="138"/>
    </location>
</feature>
<evidence type="ECO:0000256" key="6">
    <source>
        <dbReference type="SAM" id="SignalP"/>
    </source>
</evidence>
<dbReference type="Pfam" id="PF01510">
    <property type="entry name" value="Amidase_2"/>
    <property type="match status" value="1"/>
</dbReference>
<feature type="compositionally biased region" description="Basic and acidic residues" evidence="5">
    <location>
        <begin position="103"/>
        <end position="118"/>
    </location>
</feature>
<gene>
    <name evidence="8" type="ORF">ACFO8M_19885</name>
</gene>
<keyword evidence="4" id="KW-0961">Cell wall biogenesis/degradation</keyword>